<dbReference type="EMBL" id="BRXW01000552">
    <property type="protein sequence ID" value="GMH65548.1"/>
    <property type="molecule type" value="Genomic_DNA"/>
</dbReference>
<organism evidence="2 3">
    <name type="scientific">Triparma laevis f. longispina</name>
    <dbReference type="NCBI Taxonomy" id="1714387"/>
    <lineage>
        <taxon>Eukaryota</taxon>
        <taxon>Sar</taxon>
        <taxon>Stramenopiles</taxon>
        <taxon>Ochrophyta</taxon>
        <taxon>Bolidophyceae</taxon>
        <taxon>Parmales</taxon>
        <taxon>Triparmaceae</taxon>
        <taxon>Triparma</taxon>
    </lineage>
</organism>
<evidence type="ECO:0000313" key="3">
    <source>
        <dbReference type="Proteomes" id="UP001165122"/>
    </source>
</evidence>
<feature type="compositionally biased region" description="Basic and acidic residues" evidence="1">
    <location>
        <begin position="165"/>
        <end position="180"/>
    </location>
</feature>
<feature type="compositionally biased region" description="Polar residues" evidence="1">
    <location>
        <begin position="193"/>
        <end position="203"/>
    </location>
</feature>
<feature type="region of interest" description="Disordered" evidence="1">
    <location>
        <begin position="131"/>
        <end position="226"/>
    </location>
</feature>
<feature type="region of interest" description="Disordered" evidence="1">
    <location>
        <begin position="1"/>
        <end position="113"/>
    </location>
</feature>
<evidence type="ECO:0000256" key="1">
    <source>
        <dbReference type="SAM" id="MobiDB-lite"/>
    </source>
</evidence>
<feature type="compositionally biased region" description="Low complexity" evidence="1">
    <location>
        <begin position="1"/>
        <end position="22"/>
    </location>
</feature>
<comment type="caution">
    <text evidence="2">The sequence shown here is derived from an EMBL/GenBank/DDBJ whole genome shotgun (WGS) entry which is preliminary data.</text>
</comment>
<feature type="compositionally biased region" description="Basic and acidic residues" evidence="1">
    <location>
        <begin position="217"/>
        <end position="226"/>
    </location>
</feature>
<keyword evidence="3" id="KW-1185">Reference proteome</keyword>
<dbReference type="AlphaFoldDB" id="A0A9W7E7J5"/>
<name>A0A9W7E7J5_9STRA</name>
<dbReference type="Proteomes" id="UP001165122">
    <property type="component" value="Unassembled WGS sequence"/>
</dbReference>
<feature type="compositionally biased region" description="Basic residues" evidence="1">
    <location>
        <begin position="30"/>
        <end position="39"/>
    </location>
</feature>
<feature type="compositionally biased region" description="Basic and acidic residues" evidence="1">
    <location>
        <begin position="94"/>
        <end position="113"/>
    </location>
</feature>
<proteinExistence type="predicted"/>
<reference evidence="3" key="1">
    <citation type="journal article" date="2023" name="Commun. Biol.">
        <title>Genome analysis of Parmales, the sister group of diatoms, reveals the evolutionary specialization of diatoms from phago-mixotrophs to photoautotrophs.</title>
        <authorList>
            <person name="Ban H."/>
            <person name="Sato S."/>
            <person name="Yoshikawa S."/>
            <person name="Yamada K."/>
            <person name="Nakamura Y."/>
            <person name="Ichinomiya M."/>
            <person name="Sato N."/>
            <person name="Blanc-Mathieu R."/>
            <person name="Endo H."/>
            <person name="Kuwata A."/>
            <person name="Ogata H."/>
        </authorList>
    </citation>
    <scope>NUCLEOTIDE SEQUENCE [LARGE SCALE GENOMIC DNA]</scope>
    <source>
        <strain evidence="3">NIES 3700</strain>
    </source>
</reference>
<gene>
    <name evidence="2" type="ORF">TrLO_g8860</name>
</gene>
<accession>A0A9W7E7J5</accession>
<sequence length="226" mass="24782">MDDTTTPPQSPQSGDSSQISPQRMGFTGWLKRRRKKGKGKVGELAMHLDETGKGSFDANDDSASKDTLKPPSTSAVNELKKSYAHTTSPTAAKMTKDDNDSRSHDENRNVFVHVDETSLAANFKQNMSMFKQRDSPGKQGGDKTSPTIAALPVTPTKSPVSPDSAFERNRQMIIEREKAAAELNSPPERQMHYSKSPNSSSAGKYSRKVNLKGVTPPEKKTFDQLP</sequence>
<protein>
    <submittedName>
        <fullName evidence="2">Uncharacterized protein</fullName>
    </submittedName>
</protein>
<dbReference type="OrthoDB" id="10424732at2759"/>
<evidence type="ECO:0000313" key="2">
    <source>
        <dbReference type="EMBL" id="GMH65548.1"/>
    </source>
</evidence>